<dbReference type="PANTHER" id="PTHR34144:SF7">
    <property type="entry name" value="EXPORT PROTEIN (CAP59), PUTATIVE (AFU_ORTHOLOGUE AFUA_7G05020)-RELATED"/>
    <property type="match status" value="1"/>
</dbReference>
<feature type="transmembrane region" description="Helical" evidence="1">
    <location>
        <begin position="157"/>
        <end position="175"/>
    </location>
</feature>
<dbReference type="AlphaFoldDB" id="A0AAD6XH54"/>
<proteinExistence type="predicted"/>
<keyword evidence="1" id="KW-0812">Transmembrane</keyword>
<dbReference type="GO" id="GO:0016757">
    <property type="term" value="F:glycosyltransferase activity"/>
    <property type="evidence" value="ECO:0007669"/>
    <property type="project" value="UniProtKB-KW"/>
</dbReference>
<feature type="transmembrane region" description="Helical" evidence="1">
    <location>
        <begin position="195"/>
        <end position="216"/>
    </location>
</feature>
<keyword evidence="1" id="KW-0472">Membrane</keyword>
<dbReference type="Pfam" id="PF11735">
    <property type="entry name" value="CAP59_mtransfer"/>
    <property type="match status" value="1"/>
</dbReference>
<feature type="transmembrane region" description="Helical" evidence="1">
    <location>
        <begin position="258"/>
        <end position="278"/>
    </location>
</feature>
<evidence type="ECO:0000313" key="3">
    <source>
        <dbReference type="Proteomes" id="UP001218188"/>
    </source>
</evidence>
<keyword evidence="3" id="KW-1185">Reference proteome</keyword>
<evidence type="ECO:0000313" key="2">
    <source>
        <dbReference type="EMBL" id="KAJ7045099.1"/>
    </source>
</evidence>
<keyword evidence="2" id="KW-0808">Transferase</keyword>
<reference evidence="2" key="1">
    <citation type="submission" date="2023-03" db="EMBL/GenBank/DDBJ databases">
        <title>Massive genome expansion in bonnet fungi (Mycena s.s.) driven by repeated elements and novel gene families across ecological guilds.</title>
        <authorList>
            <consortium name="Lawrence Berkeley National Laboratory"/>
            <person name="Harder C.B."/>
            <person name="Miyauchi S."/>
            <person name="Viragh M."/>
            <person name="Kuo A."/>
            <person name="Thoen E."/>
            <person name="Andreopoulos B."/>
            <person name="Lu D."/>
            <person name="Skrede I."/>
            <person name="Drula E."/>
            <person name="Henrissat B."/>
            <person name="Morin E."/>
            <person name="Kohler A."/>
            <person name="Barry K."/>
            <person name="LaButti K."/>
            <person name="Morin E."/>
            <person name="Salamov A."/>
            <person name="Lipzen A."/>
            <person name="Mereny Z."/>
            <person name="Hegedus B."/>
            <person name="Baldrian P."/>
            <person name="Stursova M."/>
            <person name="Weitz H."/>
            <person name="Taylor A."/>
            <person name="Grigoriev I.V."/>
            <person name="Nagy L.G."/>
            <person name="Martin F."/>
            <person name="Kauserud H."/>
        </authorList>
    </citation>
    <scope>NUCLEOTIDE SEQUENCE</scope>
    <source>
        <strain evidence="2">CBHHK200</strain>
    </source>
</reference>
<dbReference type="PANTHER" id="PTHR34144">
    <property type="entry name" value="CHROMOSOME 8, WHOLE GENOME SHOTGUN SEQUENCE"/>
    <property type="match status" value="1"/>
</dbReference>
<evidence type="ECO:0000256" key="1">
    <source>
        <dbReference type="SAM" id="Phobius"/>
    </source>
</evidence>
<dbReference type="InterPro" id="IPR021047">
    <property type="entry name" value="Mannosyltransferase_CMT1"/>
</dbReference>
<comment type="caution">
    <text evidence="2">The sequence shown here is derived from an EMBL/GenBank/DDBJ whole genome shotgun (WGS) entry which is preliminary data.</text>
</comment>
<keyword evidence="1" id="KW-1133">Transmembrane helix</keyword>
<sequence length="690" mass="79456">MSADGSERQISADPFADRVRAPSRLFRFRYFAATLSRQGPYRVRFILVKSRSQVQSQVHPEYTTTFLDEVFASTAAPHCFQARWARYPKNLMQNAWRQMNYASLRPRVATPIAWLTAVSKQSTVSRVVYPLYWLLSFVLTILARTAFITIPLYLFRYIYLYFWDYWTFYFPVGLFPPAWPTPRTRLVVLMATVPTWGFCMAAGVVLWAVLKVLFALSVQWVARRRRGGGDYELASPMEDVGARKRTQRGRPAFLRMNVLWMASFISFVSLALSGLYMFETYEFADDYRYRPDIELALREPRESGYYNGTKVFVAVMFNNNIDVLPYWIKEFTKVIYYLGSDNVFISIIEGNSWDGTAEMLDDWKGTLDGLGVRHRILTRDKTITRPADMSTGPGRIQFLSDTRNLALAPLVEHGGYDLVLFSNDVLIEAESVVELLKTKNGEWDMVCGLDMGRWGLYDAWVIRDRLGRLVSSLWPYFLEDAGMEAVMRDEPAPVFACWNGIVAFRADPMLPPLPPHPRRPLHRPALTSAPGDAPRTPPLKFRLSGDKECFSSESFNFPYDLRRQFDLQRIYLNPRVINAYEWKYYVWYKWITRHWVVRWWMRDVEKGNGMQFAKMVIGDAKTVWTWDGGECHPSDEPGFIPSIIPLGFSVIGGVRAGAAASVNHSKGTSLMRPTGASKRAKPQLLELRFR</sequence>
<name>A0AAD6XH54_9AGAR</name>
<gene>
    <name evidence="2" type="ORF">C8F04DRAFT_1343649</name>
</gene>
<organism evidence="2 3">
    <name type="scientific">Mycena alexandri</name>
    <dbReference type="NCBI Taxonomy" id="1745969"/>
    <lineage>
        <taxon>Eukaryota</taxon>
        <taxon>Fungi</taxon>
        <taxon>Dikarya</taxon>
        <taxon>Basidiomycota</taxon>
        <taxon>Agaricomycotina</taxon>
        <taxon>Agaricomycetes</taxon>
        <taxon>Agaricomycetidae</taxon>
        <taxon>Agaricales</taxon>
        <taxon>Marasmiineae</taxon>
        <taxon>Mycenaceae</taxon>
        <taxon>Mycena</taxon>
    </lineage>
</organism>
<keyword evidence="2" id="KW-0328">Glycosyltransferase</keyword>
<dbReference type="EMBL" id="JARJCM010000005">
    <property type="protein sequence ID" value="KAJ7045099.1"/>
    <property type="molecule type" value="Genomic_DNA"/>
</dbReference>
<accession>A0AAD6XH54</accession>
<dbReference type="Proteomes" id="UP001218188">
    <property type="component" value="Unassembled WGS sequence"/>
</dbReference>
<protein>
    <submittedName>
        <fullName evidence="2">Cryptococcal mannosyltransferase 1-domain-containing protein</fullName>
    </submittedName>
</protein>
<feature type="transmembrane region" description="Helical" evidence="1">
    <location>
        <begin position="131"/>
        <end position="150"/>
    </location>
</feature>